<evidence type="ECO:0000313" key="3">
    <source>
        <dbReference type="Proteomes" id="UP000028341"/>
    </source>
</evidence>
<comment type="caution">
    <text evidence="2">The sequence shown here is derived from an EMBL/GenBank/DDBJ whole genome shotgun (WGS) entry which is preliminary data.</text>
</comment>
<reference evidence="2 3" key="1">
    <citation type="submission" date="2014-02" db="EMBL/GenBank/DDBJ databases">
        <title>The genome announcement of Streptomyces toyocaensis NRRL15009.</title>
        <authorList>
            <person name="Hong H.-J."/>
            <person name="Kwun M.J."/>
        </authorList>
    </citation>
    <scope>NUCLEOTIDE SEQUENCE [LARGE SCALE GENOMIC DNA]</scope>
    <source>
        <strain evidence="2 3">NRRL 15009</strain>
    </source>
</reference>
<feature type="compositionally biased region" description="Low complexity" evidence="1">
    <location>
        <begin position="25"/>
        <end position="37"/>
    </location>
</feature>
<feature type="region of interest" description="Disordered" evidence="1">
    <location>
        <begin position="19"/>
        <end position="61"/>
    </location>
</feature>
<evidence type="ECO:0000313" key="2">
    <source>
        <dbReference type="EMBL" id="KES03431.1"/>
    </source>
</evidence>
<organism evidence="2 3">
    <name type="scientific">Streptomyces toyocaensis</name>
    <dbReference type="NCBI Taxonomy" id="55952"/>
    <lineage>
        <taxon>Bacteria</taxon>
        <taxon>Bacillati</taxon>
        <taxon>Actinomycetota</taxon>
        <taxon>Actinomycetes</taxon>
        <taxon>Kitasatosporales</taxon>
        <taxon>Streptomycetaceae</taxon>
        <taxon>Streptomyces</taxon>
    </lineage>
</organism>
<name>A0A081XIQ8_STRTO</name>
<keyword evidence="3" id="KW-1185">Reference proteome</keyword>
<evidence type="ECO:0000256" key="1">
    <source>
        <dbReference type="SAM" id="MobiDB-lite"/>
    </source>
</evidence>
<dbReference type="Proteomes" id="UP000028341">
    <property type="component" value="Unassembled WGS sequence"/>
</dbReference>
<protein>
    <submittedName>
        <fullName evidence="2">Uncharacterized protein</fullName>
    </submittedName>
</protein>
<dbReference type="AlphaFoldDB" id="A0A081XIQ8"/>
<proteinExistence type="predicted"/>
<feature type="compositionally biased region" description="Basic and acidic residues" evidence="1">
    <location>
        <begin position="50"/>
        <end position="61"/>
    </location>
</feature>
<sequence length="61" mass="6628">MARFCQSYMLHHLMQTHQPRPPLPLAARAEGPLAAPRSGAGLLGAQRPGWLERSESHLAGT</sequence>
<dbReference type="EMBL" id="JFCB01000043">
    <property type="protein sequence ID" value="KES03431.1"/>
    <property type="molecule type" value="Genomic_DNA"/>
</dbReference>
<accession>A0A081XIQ8</accession>
<gene>
    <name evidence="2" type="ORF">BU52_30825</name>
</gene>